<sequence>MPYATPRIGLQDGLSWASRPGLAPLWEDYFTTPVRDRRVLTLSGRTSFSDGRHRVENAVGMLELSGGPAGPYRTTLQICFADALTLPPPSFILGDDSAVGTLALHARYFDAYIEVASRHGAYFRIGGDGARNALAADLAQLG</sequence>
<gene>
    <name evidence="1" type="ORF">QE399_002839</name>
</gene>
<dbReference type="Proteomes" id="UP001267710">
    <property type="component" value="Unassembled WGS sequence"/>
</dbReference>
<protein>
    <recommendedName>
        <fullName evidence="3">AraC family transcriptional regulator</fullName>
    </recommendedName>
</protein>
<organism evidence="1 2">
    <name type="scientific">Paracidovorax wautersii</name>
    <dbReference type="NCBI Taxonomy" id="1177982"/>
    <lineage>
        <taxon>Bacteria</taxon>
        <taxon>Pseudomonadati</taxon>
        <taxon>Pseudomonadota</taxon>
        <taxon>Betaproteobacteria</taxon>
        <taxon>Burkholderiales</taxon>
        <taxon>Comamonadaceae</taxon>
        <taxon>Paracidovorax</taxon>
    </lineage>
</organism>
<dbReference type="RefSeq" id="WP_309829530.1">
    <property type="nucleotide sequence ID" value="NZ_JAVIZX010000001.1"/>
</dbReference>
<comment type="caution">
    <text evidence="1">The sequence shown here is derived from an EMBL/GenBank/DDBJ whole genome shotgun (WGS) entry which is preliminary data.</text>
</comment>
<evidence type="ECO:0000313" key="1">
    <source>
        <dbReference type="EMBL" id="MDR6215150.1"/>
    </source>
</evidence>
<name>A0ABU1IDE9_9BURK</name>
<reference evidence="1 2" key="1">
    <citation type="submission" date="2023-08" db="EMBL/GenBank/DDBJ databases">
        <title>Functional and genomic diversity of the sorghum phyllosphere microbiome.</title>
        <authorList>
            <person name="Shade A."/>
        </authorList>
    </citation>
    <scope>NUCLEOTIDE SEQUENCE [LARGE SCALE GENOMIC DNA]</scope>
    <source>
        <strain evidence="1 2">SORGH_AS_0335</strain>
    </source>
</reference>
<dbReference type="EMBL" id="JAVIZX010000001">
    <property type="protein sequence ID" value="MDR6215150.1"/>
    <property type="molecule type" value="Genomic_DNA"/>
</dbReference>
<evidence type="ECO:0000313" key="2">
    <source>
        <dbReference type="Proteomes" id="UP001267710"/>
    </source>
</evidence>
<keyword evidence="2" id="KW-1185">Reference proteome</keyword>
<proteinExistence type="predicted"/>
<accession>A0ABU1IDE9</accession>
<evidence type="ECO:0008006" key="3">
    <source>
        <dbReference type="Google" id="ProtNLM"/>
    </source>
</evidence>